<dbReference type="GO" id="GO:0022857">
    <property type="term" value="F:transmembrane transporter activity"/>
    <property type="evidence" value="ECO:0007669"/>
    <property type="project" value="InterPro"/>
</dbReference>
<dbReference type="PANTHER" id="PTHR23504:SF15">
    <property type="entry name" value="MAJOR FACILITATOR SUPERFAMILY (MFS) PROFILE DOMAIN-CONTAINING PROTEIN"/>
    <property type="match status" value="1"/>
</dbReference>
<accession>A0A1G9AST3</accession>
<evidence type="ECO:0000256" key="2">
    <source>
        <dbReference type="ARBA" id="ARBA00004141"/>
    </source>
</evidence>
<dbReference type="OrthoDB" id="9814303at2"/>
<dbReference type="PROSITE" id="PS00216">
    <property type="entry name" value="SUGAR_TRANSPORT_1"/>
    <property type="match status" value="1"/>
</dbReference>
<feature type="transmembrane region" description="Helical" evidence="8">
    <location>
        <begin position="143"/>
        <end position="166"/>
    </location>
</feature>
<proteinExistence type="inferred from homology"/>
<dbReference type="PANTHER" id="PTHR23504">
    <property type="entry name" value="MAJOR FACILITATOR SUPERFAMILY DOMAIN-CONTAINING PROTEIN 10"/>
    <property type="match status" value="1"/>
</dbReference>
<comment type="similarity">
    <text evidence="3">Belongs to the major facilitator superfamily. TCR/Tet family.</text>
</comment>
<evidence type="ECO:0000313" key="11">
    <source>
        <dbReference type="Proteomes" id="UP000199527"/>
    </source>
</evidence>
<gene>
    <name evidence="10" type="ORF">SAMN04488540_1253</name>
</gene>
<comment type="subcellular location">
    <subcellularLocation>
        <location evidence="2">Membrane</location>
        <topology evidence="2">Multi-pass membrane protein</topology>
    </subcellularLocation>
</comment>
<dbReference type="InterPro" id="IPR011701">
    <property type="entry name" value="MFS"/>
</dbReference>
<protein>
    <submittedName>
        <fullName evidence="10">Predicted arabinose efflux permease, MFS family</fullName>
    </submittedName>
</protein>
<evidence type="ECO:0000256" key="8">
    <source>
        <dbReference type="SAM" id="Phobius"/>
    </source>
</evidence>
<dbReference type="Pfam" id="PF07690">
    <property type="entry name" value="MFS_1"/>
    <property type="match status" value="1"/>
</dbReference>
<feature type="domain" description="Major facilitator superfamily (MFS) profile" evidence="9">
    <location>
        <begin position="12"/>
        <end position="392"/>
    </location>
</feature>
<name>A0A1G9AST3_9GAMM</name>
<reference evidence="11" key="1">
    <citation type="submission" date="2016-10" db="EMBL/GenBank/DDBJ databases">
        <authorList>
            <person name="Varghese N."/>
            <person name="Submissions S."/>
        </authorList>
    </citation>
    <scope>NUCLEOTIDE SEQUENCE [LARGE SCALE GENOMIC DNA]</scope>
    <source>
        <strain evidence="11">DSM 23317</strain>
    </source>
</reference>
<dbReference type="EMBL" id="FNEM01000025">
    <property type="protein sequence ID" value="SDK29914.1"/>
    <property type="molecule type" value="Genomic_DNA"/>
</dbReference>
<sequence length="402" mass="43071">MDSRPYYTFGVTLLITLISVCGIALPYPILAPLFLDLQHPISQFAGIPEKLLLGAVLAIYPVGILIGSNYLGAWSDRLGRKRVLSWTMLGATLSYGLTAFAIEQGSFLLFTASRLLTGLFEGNLAIARAIAADLHPKIDRTRAFSYLSAMGYAGYLIGPVVGGFLLPLGASLAFWVAAAACAAATGLILLALPKDTGGRYRQQGSSLSLLKHPHYRDFFVCYLMLMLALNGFYEFYPVWLVEYRQFNSEQIAWATVLLTSAMIATAVMATMKVKRWLGLVSAGVVGVLLFAVAIGSFPYGNGDYLASFIAAGIGIALFNAMMPSYLSEHAQDSQGQGQLMGLLTTVFCLGNVIIAIVGAALALVDTRLVLMTSALLAVIASGLFWRLARSAPRGAETIHSNS</sequence>
<dbReference type="AlphaFoldDB" id="A0A1G9AST3"/>
<dbReference type="InterPro" id="IPR020846">
    <property type="entry name" value="MFS_dom"/>
</dbReference>
<dbReference type="InterPro" id="IPR001958">
    <property type="entry name" value="Tet-R_TetA/multi-R_MdtG-like"/>
</dbReference>
<dbReference type="RefSeq" id="WP_090368223.1">
    <property type="nucleotide sequence ID" value="NZ_FNEM01000025.1"/>
</dbReference>
<feature type="transmembrane region" description="Helical" evidence="8">
    <location>
        <begin position="51"/>
        <end position="71"/>
    </location>
</feature>
<feature type="transmembrane region" description="Helical" evidence="8">
    <location>
        <begin position="172"/>
        <end position="192"/>
    </location>
</feature>
<feature type="transmembrane region" description="Helical" evidence="8">
    <location>
        <begin position="276"/>
        <end position="299"/>
    </location>
</feature>
<organism evidence="10 11">
    <name type="scientific">Ferrimonas sediminum</name>
    <dbReference type="NCBI Taxonomy" id="718193"/>
    <lineage>
        <taxon>Bacteria</taxon>
        <taxon>Pseudomonadati</taxon>
        <taxon>Pseudomonadota</taxon>
        <taxon>Gammaproteobacteria</taxon>
        <taxon>Alteromonadales</taxon>
        <taxon>Ferrimonadaceae</taxon>
        <taxon>Ferrimonas</taxon>
    </lineage>
</organism>
<feature type="transmembrane region" description="Helical" evidence="8">
    <location>
        <begin position="305"/>
        <end position="327"/>
    </location>
</feature>
<feature type="transmembrane region" description="Helical" evidence="8">
    <location>
        <begin position="368"/>
        <end position="388"/>
    </location>
</feature>
<dbReference type="SUPFAM" id="SSF103473">
    <property type="entry name" value="MFS general substrate transporter"/>
    <property type="match status" value="1"/>
</dbReference>
<dbReference type="PROSITE" id="PS50850">
    <property type="entry name" value="MFS"/>
    <property type="match status" value="1"/>
</dbReference>
<dbReference type="Gene3D" id="1.20.1250.20">
    <property type="entry name" value="MFS general substrate transporter like domains"/>
    <property type="match status" value="1"/>
</dbReference>
<dbReference type="InterPro" id="IPR005829">
    <property type="entry name" value="Sugar_transporter_CS"/>
</dbReference>
<dbReference type="PRINTS" id="PR01035">
    <property type="entry name" value="TCRTETA"/>
</dbReference>
<feature type="transmembrane region" description="Helical" evidence="8">
    <location>
        <begin position="218"/>
        <end position="239"/>
    </location>
</feature>
<evidence type="ECO:0000256" key="3">
    <source>
        <dbReference type="ARBA" id="ARBA00007520"/>
    </source>
</evidence>
<evidence type="ECO:0000256" key="7">
    <source>
        <dbReference type="ARBA" id="ARBA00023136"/>
    </source>
</evidence>
<keyword evidence="7 8" id="KW-0472">Membrane</keyword>
<feature type="transmembrane region" description="Helical" evidence="8">
    <location>
        <begin position="7"/>
        <end position="31"/>
    </location>
</feature>
<feature type="transmembrane region" description="Helical" evidence="8">
    <location>
        <begin position="251"/>
        <end position="269"/>
    </location>
</feature>
<evidence type="ECO:0000256" key="4">
    <source>
        <dbReference type="ARBA" id="ARBA00022448"/>
    </source>
</evidence>
<dbReference type="InterPro" id="IPR036259">
    <property type="entry name" value="MFS_trans_sf"/>
</dbReference>
<keyword evidence="11" id="KW-1185">Reference proteome</keyword>
<keyword evidence="5 8" id="KW-0812">Transmembrane</keyword>
<feature type="transmembrane region" description="Helical" evidence="8">
    <location>
        <begin position="339"/>
        <end position="362"/>
    </location>
</feature>
<comment type="function">
    <text evidence="1">Resistance to tetracycline by an active tetracycline efflux. This is an energy-dependent process that decreases the accumulation of the antibiotic in whole cells. This protein functions as a metal-tetracycline/H(+) antiporter.</text>
</comment>
<keyword evidence="6 8" id="KW-1133">Transmembrane helix</keyword>
<evidence type="ECO:0000313" key="10">
    <source>
        <dbReference type="EMBL" id="SDK29914.1"/>
    </source>
</evidence>
<evidence type="ECO:0000256" key="5">
    <source>
        <dbReference type="ARBA" id="ARBA00022692"/>
    </source>
</evidence>
<evidence type="ECO:0000256" key="6">
    <source>
        <dbReference type="ARBA" id="ARBA00022989"/>
    </source>
</evidence>
<keyword evidence="4" id="KW-0813">Transport</keyword>
<dbReference type="Proteomes" id="UP000199527">
    <property type="component" value="Unassembled WGS sequence"/>
</dbReference>
<dbReference type="GO" id="GO:0016020">
    <property type="term" value="C:membrane"/>
    <property type="evidence" value="ECO:0007669"/>
    <property type="project" value="UniProtKB-SubCell"/>
</dbReference>
<evidence type="ECO:0000256" key="1">
    <source>
        <dbReference type="ARBA" id="ARBA00003279"/>
    </source>
</evidence>
<evidence type="ECO:0000259" key="9">
    <source>
        <dbReference type="PROSITE" id="PS50850"/>
    </source>
</evidence>